<proteinExistence type="predicted"/>
<sequence length="322" mass="35950">MANHSTKDPLLKKGKIYKDQPLIYPPSISTNQISMKQMSVILAAYLTMGTVCFSLIQDQISGKKTNKILDAVYFCVLTMTAAGYGDVGPETKLAKSLACIFVFTGLALGGFVLSKAADYIVERQEILLVKAIQAIHARETYGPNNILKEAETNKAKYKFLTILTLIIFLVTLGTLFLSLVEKLSYFEAFYCVCATITTLGYGDKSFSTLGGRLFAVFWILITTVYLAQLFVYLVELWTENRRLALAHWVLNRKLTIQDLEKADLDDDKVVSAAEYIVYKLREMGKVSNEDIAIVVEGFKNLDVDHSGTLTVNDLKIIESFEP</sequence>
<comment type="caution">
    <text evidence="1">The sequence shown here is derived from an EMBL/GenBank/DDBJ whole genome shotgun (WGS) entry which is preliminary data.</text>
</comment>
<protein>
    <submittedName>
        <fullName evidence="1">Uncharacterized protein</fullName>
    </submittedName>
</protein>
<accession>A0ACB9D816</accession>
<name>A0ACB9D816_9ASTR</name>
<reference evidence="2" key="1">
    <citation type="journal article" date="2022" name="Mol. Ecol. Resour.">
        <title>The genomes of chicory, endive, great burdock and yacon provide insights into Asteraceae palaeo-polyploidization history and plant inulin production.</title>
        <authorList>
            <person name="Fan W."/>
            <person name="Wang S."/>
            <person name="Wang H."/>
            <person name="Wang A."/>
            <person name="Jiang F."/>
            <person name="Liu H."/>
            <person name="Zhao H."/>
            <person name="Xu D."/>
            <person name="Zhang Y."/>
        </authorList>
    </citation>
    <scope>NUCLEOTIDE SEQUENCE [LARGE SCALE GENOMIC DNA]</scope>
    <source>
        <strain evidence="2">cv. Yunnan</strain>
    </source>
</reference>
<organism evidence="1 2">
    <name type="scientific">Smallanthus sonchifolius</name>
    <dbReference type="NCBI Taxonomy" id="185202"/>
    <lineage>
        <taxon>Eukaryota</taxon>
        <taxon>Viridiplantae</taxon>
        <taxon>Streptophyta</taxon>
        <taxon>Embryophyta</taxon>
        <taxon>Tracheophyta</taxon>
        <taxon>Spermatophyta</taxon>
        <taxon>Magnoliopsida</taxon>
        <taxon>eudicotyledons</taxon>
        <taxon>Gunneridae</taxon>
        <taxon>Pentapetalae</taxon>
        <taxon>asterids</taxon>
        <taxon>campanulids</taxon>
        <taxon>Asterales</taxon>
        <taxon>Asteraceae</taxon>
        <taxon>Asteroideae</taxon>
        <taxon>Heliantheae alliance</taxon>
        <taxon>Millerieae</taxon>
        <taxon>Smallanthus</taxon>
    </lineage>
</organism>
<gene>
    <name evidence="1" type="ORF">L1987_60443</name>
</gene>
<evidence type="ECO:0000313" key="1">
    <source>
        <dbReference type="EMBL" id="KAI3742749.1"/>
    </source>
</evidence>
<evidence type="ECO:0000313" key="2">
    <source>
        <dbReference type="Proteomes" id="UP001056120"/>
    </source>
</evidence>
<keyword evidence="2" id="KW-1185">Reference proteome</keyword>
<dbReference type="Proteomes" id="UP001056120">
    <property type="component" value="Linkage Group LG20"/>
</dbReference>
<dbReference type="EMBL" id="CM042037">
    <property type="protein sequence ID" value="KAI3742749.1"/>
    <property type="molecule type" value="Genomic_DNA"/>
</dbReference>
<reference evidence="1 2" key="2">
    <citation type="journal article" date="2022" name="Mol. Ecol. Resour.">
        <title>The genomes of chicory, endive, great burdock and yacon provide insights into Asteraceae paleo-polyploidization history and plant inulin production.</title>
        <authorList>
            <person name="Fan W."/>
            <person name="Wang S."/>
            <person name="Wang H."/>
            <person name="Wang A."/>
            <person name="Jiang F."/>
            <person name="Liu H."/>
            <person name="Zhao H."/>
            <person name="Xu D."/>
            <person name="Zhang Y."/>
        </authorList>
    </citation>
    <scope>NUCLEOTIDE SEQUENCE [LARGE SCALE GENOMIC DNA]</scope>
    <source>
        <strain evidence="2">cv. Yunnan</strain>
        <tissue evidence="1">Leaves</tissue>
    </source>
</reference>